<dbReference type="HAMAP" id="MF_00378">
    <property type="entry name" value="Exonuc_7_L"/>
    <property type="match status" value="1"/>
</dbReference>
<keyword evidence="2 5" id="KW-0540">Nuclease</keyword>
<gene>
    <name evidence="5" type="primary">xseA</name>
    <name evidence="9" type="ORF">UBAL3_60500025</name>
</gene>
<dbReference type="GO" id="GO:0009318">
    <property type="term" value="C:exodeoxyribonuclease VII complex"/>
    <property type="evidence" value="ECO:0007669"/>
    <property type="project" value="UniProtKB-UniRule"/>
</dbReference>
<evidence type="ECO:0000256" key="3">
    <source>
        <dbReference type="ARBA" id="ARBA00022801"/>
    </source>
</evidence>
<feature type="domain" description="OB-fold nucleic acid binding" evidence="8">
    <location>
        <begin position="13"/>
        <end position="107"/>
    </location>
</feature>
<comment type="function">
    <text evidence="5">Bidirectionally degrades single-stranded DNA into large acid-insoluble oligonucleotides, which are then degraded further into small acid-soluble oligonucleotides.</text>
</comment>
<dbReference type="AlphaFoldDB" id="C6HUJ6"/>
<dbReference type="InterPro" id="IPR020579">
    <property type="entry name" value="Exonuc_VII_lsu_C"/>
</dbReference>
<keyword evidence="4 5" id="KW-0269">Exonuclease</keyword>
<sequence>MDRESLPDSEVVYTVAELAGSVRQGIDRLFPGPVSLTGELSNVKLSQPSGHYYFSIRDAVASLRGVMFRSAARSLSFQPAEGLKVLLRGRLSYYEARGEVQIVVDRMGPAGLGLFFQEFARVRDLLAKEGALSPERKRPIPVFPRKVALITSPQGAAVWDFLRICDQQNRLVPVVVIPARVQGFEAATDLLRAFSEVPHLPGVDVVVLTRGGGSAEDLMVYNREDVARAILACPVPVVTAIGHEVDVSVADLVADLRVATPTEAAKRVFFDGAQLMETAILSRRRILGAFSSRLREEQGRLRAFREGAGHLSRRISRLHLALVRGQEGLSQLIQGKVGRLSGDLRDLAGRLVHPSSQIIRQGRRLSERAGYLVRLFLARLSSERTAMLGFQHRLDRPDPIGVGILRERHARLKNGLALAMGNRLSREDRTFVILRSGLFSHDPGRPLASGFFLLSRPESGTLVTASNPPSVGDTLLGKTRHLSLSLKVIDVRAESEEKNGRNT</sequence>
<evidence type="ECO:0000256" key="6">
    <source>
        <dbReference type="RuleBase" id="RU004355"/>
    </source>
</evidence>
<dbReference type="GO" id="GO:0006308">
    <property type="term" value="P:DNA catabolic process"/>
    <property type="evidence" value="ECO:0007669"/>
    <property type="project" value="UniProtKB-UniRule"/>
</dbReference>
<dbReference type="InterPro" id="IPR025824">
    <property type="entry name" value="OB-fold_nuc-bd_dom"/>
</dbReference>
<organism evidence="9 10">
    <name type="scientific">Leptospirillum ferrodiazotrophum</name>
    <dbReference type="NCBI Taxonomy" id="412449"/>
    <lineage>
        <taxon>Bacteria</taxon>
        <taxon>Pseudomonadati</taxon>
        <taxon>Nitrospirota</taxon>
        <taxon>Nitrospiria</taxon>
        <taxon>Nitrospirales</taxon>
        <taxon>Nitrospiraceae</taxon>
        <taxon>Leptospirillum</taxon>
    </lineage>
</organism>
<dbReference type="InterPro" id="IPR003753">
    <property type="entry name" value="Exonuc_VII_L"/>
</dbReference>
<proteinExistence type="inferred from homology"/>
<dbReference type="GO" id="GO:0003676">
    <property type="term" value="F:nucleic acid binding"/>
    <property type="evidence" value="ECO:0007669"/>
    <property type="project" value="InterPro"/>
</dbReference>
<feature type="domain" description="Exonuclease VII large subunit C-terminal" evidence="7">
    <location>
        <begin position="133"/>
        <end position="475"/>
    </location>
</feature>
<dbReference type="GO" id="GO:0008855">
    <property type="term" value="F:exodeoxyribonuclease VII activity"/>
    <property type="evidence" value="ECO:0007669"/>
    <property type="project" value="UniProtKB-UniRule"/>
</dbReference>
<comment type="subunit">
    <text evidence="5">Heterooligomer composed of large and small subunits.</text>
</comment>
<dbReference type="EMBL" id="GG693856">
    <property type="protein sequence ID" value="EES53729.1"/>
    <property type="molecule type" value="Genomic_DNA"/>
</dbReference>
<dbReference type="PANTHER" id="PTHR30008:SF0">
    <property type="entry name" value="EXODEOXYRIBONUCLEASE 7 LARGE SUBUNIT"/>
    <property type="match status" value="1"/>
</dbReference>
<dbReference type="NCBIfam" id="TIGR00237">
    <property type="entry name" value="xseA"/>
    <property type="match status" value="1"/>
</dbReference>
<evidence type="ECO:0000256" key="2">
    <source>
        <dbReference type="ARBA" id="ARBA00022722"/>
    </source>
</evidence>
<dbReference type="PANTHER" id="PTHR30008">
    <property type="entry name" value="EXODEOXYRIBONUCLEASE 7 LARGE SUBUNIT"/>
    <property type="match status" value="1"/>
</dbReference>
<reference evidence="9 10" key="1">
    <citation type="journal article" date="2009" name="Appl. Environ. Microbiol.">
        <title>Community genomic and proteomic analyses of chemoautotrophic iron-oxidizing "Leptospirillum rubarum" (Group II) and "Leptospirillum ferrodiazotrophum" (Group III) bacteria in acid mine drainage biofilms.</title>
        <authorList>
            <person name="Goltsman D.S."/>
            <person name="Denef V.J."/>
            <person name="Singer S.W."/>
            <person name="VerBerkmoes N.C."/>
            <person name="Lefsrud M."/>
            <person name="Mueller R.S."/>
            <person name="Dick G.J."/>
            <person name="Sun C.L."/>
            <person name="Wheeler K.E."/>
            <person name="Zemla A."/>
            <person name="Baker B.J."/>
            <person name="Hauser L."/>
            <person name="Land M."/>
            <person name="Shah M.B."/>
            <person name="Thelen M.P."/>
            <person name="Hettich R.L."/>
            <person name="Banfield J.F."/>
        </authorList>
    </citation>
    <scope>NUCLEOTIDE SEQUENCE [LARGE SCALE GENOMIC DNA]</scope>
</reference>
<dbReference type="Pfam" id="PF13742">
    <property type="entry name" value="tRNA_anti_2"/>
    <property type="match status" value="1"/>
</dbReference>
<keyword evidence="10" id="KW-1185">Reference proteome</keyword>
<evidence type="ECO:0000259" key="7">
    <source>
        <dbReference type="Pfam" id="PF02601"/>
    </source>
</evidence>
<comment type="similarity">
    <text evidence="5 6">Belongs to the XseA family.</text>
</comment>
<evidence type="ECO:0000313" key="9">
    <source>
        <dbReference type="EMBL" id="EES53729.1"/>
    </source>
</evidence>
<dbReference type="CDD" id="cd04489">
    <property type="entry name" value="ExoVII_LU_OBF"/>
    <property type="match status" value="1"/>
</dbReference>
<evidence type="ECO:0000256" key="1">
    <source>
        <dbReference type="ARBA" id="ARBA00022490"/>
    </source>
</evidence>
<protein>
    <recommendedName>
        <fullName evidence="5">Exodeoxyribonuclease 7 large subunit</fullName>
        <ecNumber evidence="5">3.1.11.6</ecNumber>
    </recommendedName>
    <alternativeName>
        <fullName evidence="5">Exodeoxyribonuclease VII large subunit</fullName>
        <shortName evidence="5">Exonuclease VII large subunit</shortName>
    </alternativeName>
</protein>
<evidence type="ECO:0000256" key="5">
    <source>
        <dbReference type="HAMAP-Rule" id="MF_00378"/>
    </source>
</evidence>
<dbReference type="EC" id="3.1.11.6" evidence="5"/>
<comment type="catalytic activity">
    <reaction evidence="5 6">
        <text>Exonucleolytic cleavage in either 5'- to 3'- or 3'- to 5'-direction to yield nucleoside 5'-phosphates.</text>
        <dbReference type="EC" id="3.1.11.6"/>
    </reaction>
</comment>
<dbReference type="Proteomes" id="UP000009374">
    <property type="component" value="Unassembled WGS sequence"/>
</dbReference>
<keyword evidence="1 5" id="KW-0963">Cytoplasm</keyword>
<comment type="subcellular location">
    <subcellularLocation>
        <location evidence="5 6">Cytoplasm</location>
    </subcellularLocation>
</comment>
<dbReference type="Pfam" id="PF02601">
    <property type="entry name" value="Exonuc_VII_L"/>
    <property type="match status" value="1"/>
</dbReference>
<keyword evidence="3 5" id="KW-0378">Hydrolase</keyword>
<evidence type="ECO:0000259" key="8">
    <source>
        <dbReference type="Pfam" id="PF13742"/>
    </source>
</evidence>
<name>C6HUJ6_9BACT</name>
<evidence type="ECO:0000313" key="10">
    <source>
        <dbReference type="Proteomes" id="UP000009374"/>
    </source>
</evidence>
<evidence type="ECO:0000256" key="4">
    <source>
        <dbReference type="ARBA" id="ARBA00022839"/>
    </source>
</evidence>
<dbReference type="GO" id="GO:0005737">
    <property type="term" value="C:cytoplasm"/>
    <property type="evidence" value="ECO:0007669"/>
    <property type="project" value="UniProtKB-SubCell"/>
</dbReference>
<accession>C6HUJ6</accession>